<gene>
    <name evidence="1" type="ORF">HMPREF0653_01546</name>
</gene>
<organism evidence="1 2">
    <name type="scientific">Prevotella disiens JCM 6334 = ATCC 29426</name>
    <dbReference type="NCBI Taxonomy" id="1235811"/>
    <lineage>
        <taxon>Bacteria</taxon>
        <taxon>Pseudomonadati</taxon>
        <taxon>Bacteroidota</taxon>
        <taxon>Bacteroidia</taxon>
        <taxon>Bacteroidales</taxon>
        <taxon>Prevotellaceae</taxon>
        <taxon>Prevotella</taxon>
    </lineage>
</organism>
<evidence type="ECO:0000313" key="2">
    <source>
        <dbReference type="Proteomes" id="UP000016660"/>
    </source>
</evidence>
<comment type="caution">
    <text evidence="1">The sequence shown here is derived from an EMBL/GenBank/DDBJ whole genome shotgun (WGS) entry which is preliminary data.</text>
</comment>
<sequence length="49" mass="5814">MFDFAKKPLTLSPRLTCLTIRPVRFFLKFLKAPQSLQAKKPLQSYYFSF</sequence>
<keyword evidence="2" id="KW-1185">Reference proteome</keyword>
<proteinExistence type="predicted"/>
<protein>
    <submittedName>
        <fullName evidence="1">Uncharacterized protein</fullName>
    </submittedName>
</protein>
<evidence type="ECO:0000313" key="1">
    <source>
        <dbReference type="EMBL" id="ERJ76298.1"/>
    </source>
</evidence>
<accession>A0ABN0NRS5</accession>
<dbReference type="Proteomes" id="UP000016660">
    <property type="component" value="Unassembled WGS sequence"/>
</dbReference>
<name>A0ABN0NRS5_9BACT</name>
<reference evidence="1 2" key="1">
    <citation type="submission" date="2013-06" db="EMBL/GenBank/DDBJ databases">
        <authorList>
            <person name="Weinstock G."/>
            <person name="Sodergren E."/>
            <person name="Lobos E.A."/>
            <person name="Fulton L."/>
            <person name="Fulton R."/>
            <person name="Courtney L."/>
            <person name="Fronick C."/>
            <person name="O'Laughlin M."/>
            <person name="Godfrey J."/>
            <person name="Wilson R.M."/>
            <person name="Miner T."/>
            <person name="Farmer C."/>
            <person name="Delehaunty K."/>
            <person name="Cordes M."/>
            <person name="Minx P."/>
            <person name="Tomlinson C."/>
            <person name="Chen J."/>
            <person name="Wollam A."/>
            <person name="Pepin K.H."/>
            <person name="Bhonagiri V."/>
            <person name="Zhang X."/>
            <person name="Warren W."/>
            <person name="Mitreva M."/>
            <person name="Mardis E.R."/>
            <person name="Wilson R.K."/>
        </authorList>
    </citation>
    <scope>NUCLEOTIDE SEQUENCE [LARGE SCALE GENOMIC DNA]</scope>
    <source>
        <strain evidence="1 2">ATCC 29426</strain>
    </source>
</reference>
<dbReference type="EMBL" id="AWUY01000135">
    <property type="protein sequence ID" value="ERJ76298.1"/>
    <property type="molecule type" value="Genomic_DNA"/>
</dbReference>